<dbReference type="Gene3D" id="3.10.450.40">
    <property type="match status" value="1"/>
</dbReference>
<accession>A0A0R3MQ43</accession>
<gene>
    <name evidence="2" type="ORF">CQ13_33440</name>
</gene>
<protein>
    <recommendedName>
        <fullName evidence="1">IraD/Gp25-like domain-containing protein</fullName>
    </recommendedName>
</protein>
<organism evidence="2 3">
    <name type="scientific">Bradyrhizobium retamae</name>
    <dbReference type="NCBI Taxonomy" id="1300035"/>
    <lineage>
        <taxon>Bacteria</taxon>
        <taxon>Pseudomonadati</taxon>
        <taxon>Pseudomonadota</taxon>
        <taxon>Alphaproteobacteria</taxon>
        <taxon>Hyphomicrobiales</taxon>
        <taxon>Nitrobacteraceae</taxon>
        <taxon>Bradyrhizobium</taxon>
    </lineage>
</organism>
<comment type="caution">
    <text evidence="2">The sequence shown here is derived from an EMBL/GenBank/DDBJ whole genome shotgun (WGS) entry which is preliminary data.</text>
</comment>
<dbReference type="Proteomes" id="UP000052023">
    <property type="component" value="Unassembled WGS sequence"/>
</dbReference>
<dbReference type="OrthoDB" id="119583at2"/>
<evidence type="ECO:0000259" key="1">
    <source>
        <dbReference type="Pfam" id="PF04965"/>
    </source>
</evidence>
<dbReference type="EMBL" id="LLYA01000184">
    <property type="protein sequence ID" value="KRR19664.1"/>
    <property type="molecule type" value="Genomic_DNA"/>
</dbReference>
<dbReference type="RefSeq" id="WP_057846632.1">
    <property type="nucleotide sequence ID" value="NZ_LLYA01000184.1"/>
</dbReference>
<dbReference type="InterPro" id="IPR053176">
    <property type="entry name" value="T6SS_TssE1-like"/>
</dbReference>
<dbReference type="InterPro" id="IPR017737">
    <property type="entry name" value="TssE1-like"/>
</dbReference>
<proteinExistence type="predicted"/>
<dbReference type="SUPFAM" id="SSF160719">
    <property type="entry name" value="gpW/gp25-like"/>
    <property type="match status" value="1"/>
</dbReference>
<dbReference type="PANTHER" id="PTHR38595">
    <property type="entry name" value="CYTOPLASMIC PROTEIN-RELATED"/>
    <property type="match status" value="1"/>
</dbReference>
<dbReference type="PANTHER" id="PTHR38595:SF2">
    <property type="entry name" value="TYPE VI SECRETION SYSTEM BASEPLATE SUBUNIT TSSE"/>
    <property type="match status" value="1"/>
</dbReference>
<evidence type="ECO:0000313" key="2">
    <source>
        <dbReference type="EMBL" id="KRR19664.1"/>
    </source>
</evidence>
<keyword evidence="3" id="KW-1185">Reference proteome</keyword>
<dbReference type="AlphaFoldDB" id="A0A0R3MQ43"/>
<sequence>MFDRSLMERLEDGTATNQPSFDRFRASVLENLRRVLNSRQGCCETRPDFGMPDLNDAIGQGADAVRALARSLKQQIETFEPRLKNVLIRFHADPDNSLQLSFHVNATLDYNDQVEPVAFDAIFEKHIQVRG</sequence>
<reference evidence="2 3" key="1">
    <citation type="submission" date="2014-03" db="EMBL/GenBank/DDBJ databases">
        <title>Bradyrhizobium valentinum sp. nov., isolated from effective nodules of Lupinus mariae-josephae, a lupine endemic of basic-lime soils in Eastern Spain.</title>
        <authorList>
            <person name="Duran D."/>
            <person name="Rey L."/>
            <person name="Navarro A."/>
            <person name="Busquets A."/>
            <person name="Imperial J."/>
            <person name="Ruiz-Argueso T."/>
        </authorList>
    </citation>
    <scope>NUCLEOTIDE SEQUENCE [LARGE SCALE GENOMIC DNA]</scope>
    <source>
        <strain evidence="2 3">Ro19</strain>
    </source>
</reference>
<name>A0A0R3MQ43_9BRAD</name>
<dbReference type="Pfam" id="PF04965">
    <property type="entry name" value="GPW_gp25"/>
    <property type="match status" value="1"/>
</dbReference>
<dbReference type="InterPro" id="IPR007048">
    <property type="entry name" value="IraD/Gp25-like"/>
</dbReference>
<evidence type="ECO:0000313" key="3">
    <source>
        <dbReference type="Proteomes" id="UP000052023"/>
    </source>
</evidence>
<dbReference type="NCBIfam" id="TIGR03357">
    <property type="entry name" value="VI_zyme"/>
    <property type="match status" value="1"/>
</dbReference>
<feature type="domain" description="IraD/Gp25-like" evidence="1">
    <location>
        <begin position="24"/>
        <end position="111"/>
    </location>
</feature>